<dbReference type="STRING" id="1193181.BN10_520077"/>
<comment type="similarity">
    <text evidence="1">Belongs to the adenylyl cyclase class-3 family.</text>
</comment>
<dbReference type="InterPro" id="IPR001054">
    <property type="entry name" value="A/G_cyclase"/>
</dbReference>
<evidence type="ECO:0000313" key="4">
    <source>
        <dbReference type="EMBL" id="CCH70176.1"/>
    </source>
</evidence>
<dbReference type="SMART" id="SM00044">
    <property type="entry name" value="CYCc"/>
    <property type="match status" value="1"/>
</dbReference>
<dbReference type="eggNOG" id="COG2114">
    <property type="taxonomic scope" value="Bacteria"/>
</dbReference>
<gene>
    <name evidence="4" type="ORF">BN10_520077</name>
</gene>
<evidence type="ECO:0000256" key="2">
    <source>
        <dbReference type="SAM" id="MobiDB-lite"/>
    </source>
</evidence>
<dbReference type="SUPFAM" id="SSF55073">
    <property type="entry name" value="Nucleotide cyclase"/>
    <property type="match status" value="1"/>
</dbReference>
<reference evidence="4 5" key="1">
    <citation type="journal article" date="2013" name="ISME J.">
        <title>A metabolic model for members of the genus Tetrasphaera involved in enhanced biological phosphorus removal.</title>
        <authorList>
            <person name="Kristiansen R."/>
            <person name="Nguyen H.T.T."/>
            <person name="Saunders A.M."/>
            <person name="Nielsen J.L."/>
            <person name="Wimmer R."/>
            <person name="Le V.Q."/>
            <person name="McIlroy S.J."/>
            <person name="Petrovski S."/>
            <person name="Seviour R.J."/>
            <person name="Calteau A."/>
            <person name="Nielsen K.L."/>
            <person name="Nielsen P.H."/>
        </authorList>
    </citation>
    <scope>NUCLEOTIDE SEQUENCE [LARGE SCALE GENOMIC DNA]</scope>
    <source>
        <strain evidence="4 5">Lp2</strain>
    </source>
</reference>
<dbReference type="HOGENOM" id="CLU_043761_2_0_11"/>
<dbReference type="InterPro" id="IPR050697">
    <property type="entry name" value="Adenylyl/Guanylyl_Cyclase_3/4"/>
</dbReference>
<dbReference type="PANTHER" id="PTHR43081">
    <property type="entry name" value="ADENYLATE CYCLASE, TERMINAL-DIFFERENTIATION SPECIFIC-RELATED"/>
    <property type="match status" value="1"/>
</dbReference>
<dbReference type="Proteomes" id="UP000013167">
    <property type="component" value="Unassembled WGS sequence"/>
</dbReference>
<dbReference type="EMBL" id="CAIZ01000122">
    <property type="protein sequence ID" value="CCH70176.1"/>
    <property type="molecule type" value="Genomic_DNA"/>
</dbReference>
<feature type="domain" description="Guanylate cyclase" evidence="3">
    <location>
        <begin position="191"/>
        <end position="300"/>
    </location>
</feature>
<evidence type="ECO:0000313" key="5">
    <source>
        <dbReference type="Proteomes" id="UP000013167"/>
    </source>
</evidence>
<dbReference type="PROSITE" id="PS50125">
    <property type="entry name" value="GUANYLATE_CYCLASE_2"/>
    <property type="match status" value="1"/>
</dbReference>
<evidence type="ECO:0000259" key="3">
    <source>
        <dbReference type="PROSITE" id="PS50125"/>
    </source>
</evidence>
<dbReference type="CDD" id="cd07302">
    <property type="entry name" value="CHD"/>
    <property type="match status" value="1"/>
</dbReference>
<dbReference type="GO" id="GO:0009190">
    <property type="term" value="P:cyclic nucleotide biosynthetic process"/>
    <property type="evidence" value="ECO:0007669"/>
    <property type="project" value="InterPro"/>
</dbReference>
<organism evidence="4 5">
    <name type="scientific">Phycicoccus elongatus Lp2</name>
    <dbReference type="NCBI Taxonomy" id="1193181"/>
    <lineage>
        <taxon>Bacteria</taxon>
        <taxon>Bacillati</taxon>
        <taxon>Actinomycetota</taxon>
        <taxon>Actinomycetes</taxon>
        <taxon>Micrococcales</taxon>
        <taxon>Intrasporangiaceae</taxon>
        <taxon>Phycicoccus</taxon>
    </lineage>
</organism>
<dbReference type="Pfam" id="PF00211">
    <property type="entry name" value="Guanylate_cyc"/>
    <property type="match status" value="1"/>
</dbReference>
<feature type="region of interest" description="Disordered" evidence="2">
    <location>
        <begin position="342"/>
        <end position="372"/>
    </location>
</feature>
<sequence>MCGGVMEQDLPDATPLMDADDIERALLGRPASMRRSEISQDVEVTPGSARRFWHALGFQIVEDEEAMFTEADREALQAVARLTHDLDVEEELALAMTRALARTADRLAVWQTQLMAEYVTGHDQVPDLAERDARAVENVDVARRAGTRLVELADEIEPLMVYAWRRHLASAITRMLADAGNDETPSAPGRVIGFADLVSFTTLVRRMSERQLAVLVQRFERLASDVVTTHGGRVIKTVGDEVLFIHTDPAAAAAIALDLVEAMSEDDVLPEVRVGMAWGSVVSRLGDVFGVTVNRASRLTAVTPSGRVFVDDELARRLGTVSGFTVRPQRRRSLRGIGLVTPGELHRPAAGRRGASVEEQAGSSRAGYDPQS</sequence>
<accession>N0E328</accession>
<name>N0E328_9MICO</name>
<dbReference type="GO" id="GO:0035556">
    <property type="term" value="P:intracellular signal transduction"/>
    <property type="evidence" value="ECO:0007669"/>
    <property type="project" value="InterPro"/>
</dbReference>
<evidence type="ECO:0000256" key="1">
    <source>
        <dbReference type="ARBA" id="ARBA00005381"/>
    </source>
</evidence>
<proteinExistence type="inferred from homology"/>
<comment type="caution">
    <text evidence="4">The sequence shown here is derived from an EMBL/GenBank/DDBJ whole genome shotgun (WGS) entry which is preliminary data.</text>
</comment>
<protein>
    <submittedName>
        <fullName evidence="4">Adenylyl cyclase class-3/4/guanylyl cyclase</fullName>
    </submittedName>
</protein>
<dbReference type="PANTHER" id="PTHR43081:SF1">
    <property type="entry name" value="ADENYLATE CYCLASE, TERMINAL-DIFFERENTIATION SPECIFIC"/>
    <property type="match status" value="1"/>
</dbReference>
<dbReference type="Gene3D" id="3.30.70.1230">
    <property type="entry name" value="Nucleotide cyclase"/>
    <property type="match status" value="1"/>
</dbReference>
<dbReference type="GO" id="GO:0004016">
    <property type="term" value="F:adenylate cyclase activity"/>
    <property type="evidence" value="ECO:0007669"/>
    <property type="project" value="UniProtKB-ARBA"/>
</dbReference>
<dbReference type="InterPro" id="IPR029787">
    <property type="entry name" value="Nucleotide_cyclase"/>
</dbReference>
<keyword evidence="5" id="KW-1185">Reference proteome</keyword>
<dbReference type="AlphaFoldDB" id="N0E328"/>